<dbReference type="InterPro" id="IPR011989">
    <property type="entry name" value="ARM-like"/>
</dbReference>
<dbReference type="Gene3D" id="1.25.10.10">
    <property type="entry name" value="Leucine-rich Repeat Variant"/>
    <property type="match status" value="1"/>
</dbReference>
<evidence type="ECO:0008006" key="3">
    <source>
        <dbReference type="Google" id="ProtNLM"/>
    </source>
</evidence>
<evidence type="ECO:0000313" key="2">
    <source>
        <dbReference type="Proteomes" id="UP000649753"/>
    </source>
</evidence>
<reference evidence="1" key="1">
    <citation type="submission" date="2020-10" db="EMBL/GenBank/DDBJ databases">
        <title>Sequencing the genomes of 1000 actinobacteria strains.</title>
        <authorList>
            <person name="Klenk H.-P."/>
        </authorList>
    </citation>
    <scope>NUCLEOTIDE SEQUENCE</scope>
    <source>
        <strain evidence="1">DSM 46832</strain>
    </source>
</reference>
<accession>A0A927MHB6</accession>
<dbReference type="SUPFAM" id="SSF48371">
    <property type="entry name" value="ARM repeat"/>
    <property type="match status" value="1"/>
</dbReference>
<evidence type="ECO:0000313" key="1">
    <source>
        <dbReference type="EMBL" id="MBE1491155.1"/>
    </source>
</evidence>
<name>A0A927MHB6_9ACTN</name>
<proteinExistence type="predicted"/>
<sequence length="114" mass="12396">MITGADTDVALIVALGGPHARRLLADHPATDQRYWLRVWAARGLLWAWDDNGLDGVRMALRDPQWRVREMAAKVVARQLLGDLLPAVAKLRGDPVLRVHAAATRAVAMLTSAGA</sequence>
<dbReference type="Proteomes" id="UP000649753">
    <property type="component" value="Unassembled WGS sequence"/>
</dbReference>
<dbReference type="InterPro" id="IPR016024">
    <property type="entry name" value="ARM-type_fold"/>
</dbReference>
<keyword evidence="2" id="KW-1185">Reference proteome</keyword>
<gene>
    <name evidence="1" type="ORF">H4W31_006793</name>
</gene>
<dbReference type="AlphaFoldDB" id="A0A927MHB6"/>
<protein>
    <recommendedName>
        <fullName evidence="3">HEAT repeat domain-containing protein</fullName>
    </recommendedName>
</protein>
<dbReference type="EMBL" id="JADBEB010000001">
    <property type="protein sequence ID" value="MBE1491155.1"/>
    <property type="molecule type" value="Genomic_DNA"/>
</dbReference>
<organism evidence="1 2">
    <name type="scientific">Plantactinospora soyae</name>
    <dbReference type="NCBI Taxonomy" id="1544732"/>
    <lineage>
        <taxon>Bacteria</taxon>
        <taxon>Bacillati</taxon>
        <taxon>Actinomycetota</taxon>
        <taxon>Actinomycetes</taxon>
        <taxon>Micromonosporales</taxon>
        <taxon>Micromonosporaceae</taxon>
        <taxon>Plantactinospora</taxon>
    </lineage>
</organism>
<comment type="caution">
    <text evidence="1">The sequence shown here is derived from an EMBL/GenBank/DDBJ whole genome shotgun (WGS) entry which is preliminary data.</text>
</comment>
<dbReference type="RefSeq" id="WP_192770294.1">
    <property type="nucleotide sequence ID" value="NZ_JADBEB010000001.1"/>
</dbReference>